<protein>
    <submittedName>
        <fullName evidence="1">Uncharacterized protein</fullName>
    </submittedName>
</protein>
<gene>
    <name evidence="1" type="ORF">KI387_038399</name>
</gene>
<dbReference type="EMBL" id="JAHRHJ020000011">
    <property type="protein sequence ID" value="KAH9294811.1"/>
    <property type="molecule type" value="Genomic_DNA"/>
</dbReference>
<evidence type="ECO:0000313" key="1">
    <source>
        <dbReference type="EMBL" id="KAH9294811.1"/>
    </source>
</evidence>
<name>A0AA38C939_TAXCH</name>
<feature type="non-terminal residue" evidence="1">
    <location>
        <position position="60"/>
    </location>
</feature>
<feature type="non-terminal residue" evidence="1">
    <location>
        <position position="1"/>
    </location>
</feature>
<proteinExistence type="predicted"/>
<organism evidence="1 2">
    <name type="scientific">Taxus chinensis</name>
    <name type="common">Chinese yew</name>
    <name type="synonym">Taxus wallichiana var. chinensis</name>
    <dbReference type="NCBI Taxonomy" id="29808"/>
    <lineage>
        <taxon>Eukaryota</taxon>
        <taxon>Viridiplantae</taxon>
        <taxon>Streptophyta</taxon>
        <taxon>Embryophyta</taxon>
        <taxon>Tracheophyta</taxon>
        <taxon>Spermatophyta</taxon>
        <taxon>Pinopsida</taxon>
        <taxon>Pinidae</taxon>
        <taxon>Conifers II</taxon>
        <taxon>Cupressales</taxon>
        <taxon>Taxaceae</taxon>
        <taxon>Taxus</taxon>
    </lineage>
</organism>
<dbReference type="AlphaFoldDB" id="A0AA38C939"/>
<dbReference type="Proteomes" id="UP000824469">
    <property type="component" value="Unassembled WGS sequence"/>
</dbReference>
<comment type="caution">
    <text evidence="1">The sequence shown here is derived from an EMBL/GenBank/DDBJ whole genome shotgun (WGS) entry which is preliminary data.</text>
</comment>
<accession>A0AA38C939</accession>
<sequence length="60" mass="6672">ETGKIRSRNDCAGVPKRMELEDLPRLEHLEEDWGTCGCSGLQSGCLGLREISGFDLHRAK</sequence>
<keyword evidence="2" id="KW-1185">Reference proteome</keyword>
<reference evidence="1 2" key="1">
    <citation type="journal article" date="2021" name="Nat. Plants">
        <title>The Taxus genome provides insights into paclitaxel biosynthesis.</title>
        <authorList>
            <person name="Xiong X."/>
            <person name="Gou J."/>
            <person name="Liao Q."/>
            <person name="Li Y."/>
            <person name="Zhou Q."/>
            <person name="Bi G."/>
            <person name="Li C."/>
            <person name="Du R."/>
            <person name="Wang X."/>
            <person name="Sun T."/>
            <person name="Guo L."/>
            <person name="Liang H."/>
            <person name="Lu P."/>
            <person name="Wu Y."/>
            <person name="Zhang Z."/>
            <person name="Ro D.K."/>
            <person name="Shang Y."/>
            <person name="Huang S."/>
            <person name="Yan J."/>
        </authorList>
    </citation>
    <scope>NUCLEOTIDE SEQUENCE [LARGE SCALE GENOMIC DNA]</scope>
    <source>
        <strain evidence="1">Ta-2019</strain>
    </source>
</reference>
<evidence type="ECO:0000313" key="2">
    <source>
        <dbReference type="Proteomes" id="UP000824469"/>
    </source>
</evidence>